<evidence type="ECO:0000259" key="2">
    <source>
        <dbReference type="PROSITE" id="PS51782"/>
    </source>
</evidence>
<feature type="chain" id="PRO_5032657442" evidence="1">
    <location>
        <begin position="28"/>
        <end position="275"/>
    </location>
</feature>
<feature type="signal peptide" evidence="1">
    <location>
        <begin position="1"/>
        <end position="27"/>
    </location>
</feature>
<dbReference type="Gene3D" id="3.10.350.10">
    <property type="entry name" value="LysM domain"/>
    <property type="match status" value="2"/>
</dbReference>
<reference evidence="3 4" key="1">
    <citation type="submission" date="2020-11" db="EMBL/GenBank/DDBJ databases">
        <title>Draft genome sequencing of a Lachnospiraceae strain isolated from anoxic soil subjected to BSD treatment.</title>
        <authorList>
            <person name="Uek A."/>
            <person name="Tonouchi A."/>
        </authorList>
    </citation>
    <scope>NUCLEOTIDE SEQUENCE [LARGE SCALE GENOMIC DNA]</scope>
    <source>
        <strain evidence="3 4">TB5</strain>
    </source>
</reference>
<dbReference type="InterPro" id="IPR018392">
    <property type="entry name" value="LysM"/>
</dbReference>
<dbReference type="PANTHER" id="PTHR33734:SF22">
    <property type="entry name" value="MEMBRANE-BOUND LYTIC MUREIN TRANSGLYCOSYLASE D"/>
    <property type="match status" value="1"/>
</dbReference>
<keyword evidence="4" id="KW-1185">Reference proteome</keyword>
<dbReference type="SMART" id="SM00257">
    <property type="entry name" value="LysM"/>
    <property type="match status" value="2"/>
</dbReference>
<protein>
    <submittedName>
        <fullName evidence="3">Peptidoglycan-binding protein</fullName>
    </submittedName>
</protein>
<dbReference type="GO" id="GO:0008932">
    <property type="term" value="F:lytic endotransglycosylase activity"/>
    <property type="evidence" value="ECO:0007669"/>
    <property type="project" value="TreeGrafter"/>
</dbReference>
<dbReference type="EMBL" id="AP024169">
    <property type="protein sequence ID" value="BCN30618.1"/>
    <property type="molecule type" value="Genomic_DNA"/>
</dbReference>
<dbReference type="SUPFAM" id="SSF54106">
    <property type="entry name" value="LysM domain"/>
    <property type="match status" value="2"/>
</dbReference>
<organism evidence="3 4">
    <name type="scientific">Anaeromicropila herbilytica</name>
    <dbReference type="NCBI Taxonomy" id="2785025"/>
    <lineage>
        <taxon>Bacteria</taxon>
        <taxon>Bacillati</taxon>
        <taxon>Bacillota</taxon>
        <taxon>Clostridia</taxon>
        <taxon>Lachnospirales</taxon>
        <taxon>Lachnospiraceae</taxon>
        <taxon>Anaeromicropila</taxon>
    </lineage>
</organism>
<proteinExistence type="predicted"/>
<dbReference type="Gene3D" id="6.20.240.60">
    <property type="match status" value="1"/>
</dbReference>
<dbReference type="CDD" id="cd00118">
    <property type="entry name" value="LysM"/>
    <property type="match status" value="2"/>
</dbReference>
<dbReference type="Pfam" id="PF01476">
    <property type="entry name" value="LysM"/>
    <property type="match status" value="2"/>
</dbReference>
<dbReference type="KEGG" id="ahb:bsdtb5_19130"/>
<dbReference type="GO" id="GO:0016787">
    <property type="term" value="F:hydrolase activity"/>
    <property type="evidence" value="ECO:0007669"/>
    <property type="project" value="InterPro"/>
</dbReference>
<gene>
    <name evidence="3" type="ORF">bsdtb5_19130</name>
</gene>
<sequence>MNKNMKATILIMSLIISTLLFSTTSSAAKYKVTETDSLYKISTLFKISVSKLKAMNHLTSDEVYPGQTLTVSAKTYTVKAGDTLYKIAKRYGISVNTLRKANNIWNDNLVAGKKLILPGVKPQNTTQTTTKSKTTSTNTSIAKETSLSSNAVISYSKEELDLLARLITAEASGQPYQAMVGVGGVVVNRVQSKEWPSTIKGVINHVSGGYYQFSPVKNGYINHPATDIAIKAAKEALNGSDPSKGATFYFDDSSKNTWLWSKPIFARIGAMVFAK</sequence>
<keyword evidence="1" id="KW-0732">Signal</keyword>
<evidence type="ECO:0000313" key="4">
    <source>
        <dbReference type="Proteomes" id="UP000595897"/>
    </source>
</evidence>
<dbReference type="PROSITE" id="PS51782">
    <property type="entry name" value="LYSM"/>
    <property type="match status" value="2"/>
</dbReference>
<feature type="domain" description="LysM" evidence="2">
    <location>
        <begin position="74"/>
        <end position="117"/>
    </location>
</feature>
<accession>A0A7R7ICD3</accession>
<dbReference type="AlphaFoldDB" id="A0A7R7ICD3"/>
<dbReference type="InterPro" id="IPR042047">
    <property type="entry name" value="SleB_dom1"/>
</dbReference>
<dbReference type="RefSeq" id="WP_271715824.1">
    <property type="nucleotide sequence ID" value="NZ_AP024169.1"/>
</dbReference>
<feature type="domain" description="LysM" evidence="2">
    <location>
        <begin position="28"/>
        <end position="71"/>
    </location>
</feature>
<dbReference type="Gene3D" id="1.10.10.2520">
    <property type="entry name" value="Cell wall hydrolase SleB, domain 1"/>
    <property type="match status" value="1"/>
</dbReference>
<evidence type="ECO:0000313" key="3">
    <source>
        <dbReference type="EMBL" id="BCN30618.1"/>
    </source>
</evidence>
<name>A0A7R7ICD3_9FIRM</name>
<dbReference type="Pfam" id="PF07486">
    <property type="entry name" value="Hydrolase_2"/>
    <property type="match status" value="1"/>
</dbReference>
<evidence type="ECO:0000256" key="1">
    <source>
        <dbReference type="SAM" id="SignalP"/>
    </source>
</evidence>
<dbReference type="PANTHER" id="PTHR33734">
    <property type="entry name" value="LYSM DOMAIN-CONTAINING GPI-ANCHORED PROTEIN 2"/>
    <property type="match status" value="1"/>
</dbReference>
<dbReference type="InterPro" id="IPR036779">
    <property type="entry name" value="LysM_dom_sf"/>
</dbReference>
<dbReference type="Proteomes" id="UP000595897">
    <property type="component" value="Chromosome"/>
</dbReference>
<dbReference type="InterPro" id="IPR011105">
    <property type="entry name" value="Cell_wall_hydrolase_SleB"/>
</dbReference>